<keyword evidence="3" id="KW-1185">Reference proteome</keyword>
<protein>
    <submittedName>
        <fullName evidence="2">Dihydrofolate reductase</fullName>
    </submittedName>
</protein>
<dbReference type="EMBL" id="SLWS01000008">
    <property type="protein sequence ID" value="TCO54962.1"/>
    <property type="molecule type" value="Genomic_DNA"/>
</dbReference>
<accession>A0A4R2JAS1</accession>
<dbReference type="Proteomes" id="UP000295680">
    <property type="component" value="Unassembled WGS sequence"/>
</dbReference>
<dbReference type="Gene3D" id="3.40.430.10">
    <property type="entry name" value="Dihydrofolate Reductase, subunit A"/>
    <property type="match status" value="1"/>
</dbReference>
<dbReference type="GO" id="GO:0008703">
    <property type="term" value="F:5-amino-6-(5-phosphoribosylamino)uracil reductase activity"/>
    <property type="evidence" value="ECO:0007669"/>
    <property type="project" value="InterPro"/>
</dbReference>
<dbReference type="InterPro" id="IPR002734">
    <property type="entry name" value="RibDG_C"/>
</dbReference>
<proteinExistence type="predicted"/>
<evidence type="ECO:0000259" key="1">
    <source>
        <dbReference type="Pfam" id="PF01872"/>
    </source>
</evidence>
<evidence type="ECO:0000313" key="3">
    <source>
        <dbReference type="Proteomes" id="UP000295680"/>
    </source>
</evidence>
<reference evidence="2 3" key="1">
    <citation type="submission" date="2019-03" db="EMBL/GenBank/DDBJ databases">
        <title>Genomic Encyclopedia of Type Strains, Phase IV (KMG-IV): sequencing the most valuable type-strain genomes for metagenomic binning, comparative biology and taxonomic classification.</title>
        <authorList>
            <person name="Goeker M."/>
        </authorList>
    </citation>
    <scope>NUCLEOTIDE SEQUENCE [LARGE SCALE GENOMIC DNA]</scope>
    <source>
        <strain evidence="2 3">DSM 45934</strain>
    </source>
</reference>
<dbReference type="AlphaFoldDB" id="A0A4R2JAS1"/>
<dbReference type="OrthoDB" id="195113at2"/>
<dbReference type="InterPro" id="IPR050765">
    <property type="entry name" value="Riboflavin_Biosynth_HTPR"/>
</dbReference>
<dbReference type="GO" id="GO:0009231">
    <property type="term" value="P:riboflavin biosynthetic process"/>
    <property type="evidence" value="ECO:0007669"/>
    <property type="project" value="InterPro"/>
</dbReference>
<gene>
    <name evidence="2" type="ORF">EV192_108250</name>
</gene>
<dbReference type="PANTHER" id="PTHR38011">
    <property type="entry name" value="DIHYDROFOLATE REDUCTASE FAMILY PROTEIN (AFU_ORTHOLOGUE AFUA_8G06820)"/>
    <property type="match status" value="1"/>
</dbReference>
<evidence type="ECO:0000313" key="2">
    <source>
        <dbReference type="EMBL" id="TCO54962.1"/>
    </source>
</evidence>
<dbReference type="Pfam" id="PF01872">
    <property type="entry name" value="RibD_C"/>
    <property type="match status" value="1"/>
</dbReference>
<name>A0A4R2JAS1_9PSEU</name>
<comment type="caution">
    <text evidence="2">The sequence shown here is derived from an EMBL/GenBank/DDBJ whole genome shotgun (WGS) entry which is preliminary data.</text>
</comment>
<sequence length="187" mass="20766">MRKVILYVNVTLDGMLAGPHGELDWMLPDPEMNQTLSDELRDRVDTILTGRNFYYGADQSFRAQAADPASPPELVSFANWVVDTPKVVFSTTLTTLDDGSRVAANIPTEIAALRDKPGKDMVLFGGSSTAQQFIQHSVVDEYWIKLYPVVLGAGQPMFTDLSQRANLELVHSKSHTSGIVTLRYYSR</sequence>
<organism evidence="2 3">
    <name type="scientific">Actinocrispum wychmicini</name>
    <dbReference type="NCBI Taxonomy" id="1213861"/>
    <lineage>
        <taxon>Bacteria</taxon>
        <taxon>Bacillati</taxon>
        <taxon>Actinomycetota</taxon>
        <taxon>Actinomycetes</taxon>
        <taxon>Pseudonocardiales</taxon>
        <taxon>Pseudonocardiaceae</taxon>
        <taxon>Actinocrispum</taxon>
    </lineage>
</organism>
<dbReference type="InterPro" id="IPR024072">
    <property type="entry name" value="DHFR-like_dom_sf"/>
</dbReference>
<feature type="domain" description="Bacterial bifunctional deaminase-reductase C-terminal" evidence="1">
    <location>
        <begin position="2"/>
        <end position="180"/>
    </location>
</feature>
<dbReference type="RefSeq" id="WP_132122741.1">
    <property type="nucleotide sequence ID" value="NZ_SLWS01000008.1"/>
</dbReference>
<dbReference type="PANTHER" id="PTHR38011:SF11">
    <property type="entry name" value="2,5-DIAMINO-6-RIBOSYLAMINO-4(3H)-PYRIMIDINONE 5'-PHOSPHATE REDUCTASE"/>
    <property type="match status" value="1"/>
</dbReference>
<dbReference type="SUPFAM" id="SSF53597">
    <property type="entry name" value="Dihydrofolate reductase-like"/>
    <property type="match status" value="1"/>
</dbReference>